<dbReference type="GO" id="GO:0000155">
    <property type="term" value="F:phosphorelay sensor kinase activity"/>
    <property type="evidence" value="ECO:0007669"/>
    <property type="project" value="InterPro"/>
</dbReference>
<keyword evidence="12" id="KW-1185">Reference proteome</keyword>
<proteinExistence type="predicted"/>
<dbReference type="AlphaFoldDB" id="A0A7Z2VMW4"/>
<keyword evidence="4" id="KW-0808">Transferase</keyword>
<evidence type="ECO:0000256" key="6">
    <source>
        <dbReference type="ARBA" id="ARBA00022777"/>
    </source>
</evidence>
<dbReference type="CDD" id="cd06225">
    <property type="entry name" value="HAMP"/>
    <property type="match status" value="1"/>
</dbReference>
<keyword evidence="8 9" id="KW-0472">Membrane</keyword>
<name>A0A7Z2VMW4_9BACL</name>
<dbReference type="PANTHER" id="PTHR34220:SF7">
    <property type="entry name" value="SENSOR HISTIDINE KINASE YPDA"/>
    <property type="match status" value="1"/>
</dbReference>
<reference evidence="11 12" key="1">
    <citation type="submission" date="2020-04" db="EMBL/GenBank/DDBJ databases">
        <title>Genome sequencing of novel species.</title>
        <authorList>
            <person name="Heo J."/>
            <person name="Kim S.-J."/>
            <person name="Kim J.-S."/>
            <person name="Hong S.-B."/>
            <person name="Kwon S.-W."/>
        </authorList>
    </citation>
    <scope>NUCLEOTIDE SEQUENCE [LARGE SCALE GENOMIC DNA]</scope>
    <source>
        <strain evidence="11 12">MFER-1</strain>
    </source>
</reference>
<keyword evidence="7 9" id="KW-1133">Transmembrane helix</keyword>
<evidence type="ECO:0000259" key="10">
    <source>
        <dbReference type="PROSITE" id="PS50885"/>
    </source>
</evidence>
<evidence type="ECO:0000313" key="12">
    <source>
        <dbReference type="Proteomes" id="UP000502248"/>
    </source>
</evidence>
<dbReference type="InterPro" id="IPR036890">
    <property type="entry name" value="HATPase_C_sf"/>
</dbReference>
<evidence type="ECO:0000256" key="7">
    <source>
        <dbReference type="ARBA" id="ARBA00022989"/>
    </source>
</evidence>
<organism evidence="11 12">
    <name type="scientific">Cohnella herbarum</name>
    <dbReference type="NCBI Taxonomy" id="2728023"/>
    <lineage>
        <taxon>Bacteria</taxon>
        <taxon>Bacillati</taxon>
        <taxon>Bacillota</taxon>
        <taxon>Bacilli</taxon>
        <taxon>Bacillales</taxon>
        <taxon>Paenibacillaceae</taxon>
        <taxon>Cohnella</taxon>
    </lineage>
</organism>
<gene>
    <name evidence="11" type="ORF">HH215_25440</name>
</gene>
<dbReference type="GO" id="GO:0005886">
    <property type="term" value="C:plasma membrane"/>
    <property type="evidence" value="ECO:0007669"/>
    <property type="project" value="UniProtKB-SubCell"/>
</dbReference>
<dbReference type="InterPro" id="IPR003594">
    <property type="entry name" value="HATPase_dom"/>
</dbReference>
<dbReference type="Proteomes" id="UP000502248">
    <property type="component" value="Chromosome"/>
</dbReference>
<dbReference type="InterPro" id="IPR010559">
    <property type="entry name" value="Sig_transdc_His_kin_internal"/>
</dbReference>
<dbReference type="InterPro" id="IPR050640">
    <property type="entry name" value="Bact_2-comp_sensor_kinase"/>
</dbReference>
<evidence type="ECO:0000256" key="1">
    <source>
        <dbReference type="ARBA" id="ARBA00004651"/>
    </source>
</evidence>
<dbReference type="Gene3D" id="3.30.565.10">
    <property type="entry name" value="Histidine kinase-like ATPase, C-terminal domain"/>
    <property type="match status" value="1"/>
</dbReference>
<evidence type="ECO:0000256" key="9">
    <source>
        <dbReference type="SAM" id="Phobius"/>
    </source>
</evidence>
<sequence length="592" mass="67611">MPFISLRTKWMIAFVLFVLIPILGASVYAYQAIENVLRKQVESSAEERLHQINLNIERKLQTMMHATSSLVIDENVKRVLVNPPVTERDKLNNTHTMDKKFLEMSTAIASDDLYFSVFDNYGTLYTNWGRSPGAKDVLTNSDWFHRTIEENGYMVWTLNHDNYALPGKHPLLTVSMVVRDESNQSIGQLAISEPTQAYLDVLQSGDPSLTGYGLLVGPDDSVLTYSRDEAMPLYASLKPIIDESADNTLSTSVNGNKYVLSTYSLPMTGWRVIQIVPHEAVFREIDKIRNVSTIIFAVSMVVFIGMIAFFSNMLTKPLRKLRVVMKQVEKGHLDVTADIRTRDEAGLLGQTFDKMLVRLQNHINREIVLERHREQAKLEALQAQINPHFLHNTLNTIRWMSIMAGTKPITEMLLSLGHLLDMSIHRGQDRILLREEMKNVRYFMTIQRYRFGDNVTVIEQLDETTLDALVPKLSLQPLVENVYRHASFQEGKGEMIIRSTVSPTGVLTLEIVDNGLEINKEKIKDIMESIEKEELHPTFSNVGLQNVHKRIRMMYGDAYGLQIQRSEAEGRTYVTIRLPLQREEDIDEDRGG</sequence>
<dbReference type="InterPro" id="IPR033479">
    <property type="entry name" value="dCache_1"/>
</dbReference>
<evidence type="ECO:0000256" key="3">
    <source>
        <dbReference type="ARBA" id="ARBA00022553"/>
    </source>
</evidence>
<dbReference type="InterPro" id="IPR003660">
    <property type="entry name" value="HAMP_dom"/>
</dbReference>
<dbReference type="Pfam" id="PF06580">
    <property type="entry name" value="His_kinase"/>
    <property type="match status" value="1"/>
</dbReference>
<feature type="domain" description="HAMP" evidence="10">
    <location>
        <begin position="312"/>
        <end position="364"/>
    </location>
</feature>
<dbReference type="PANTHER" id="PTHR34220">
    <property type="entry name" value="SENSOR HISTIDINE KINASE YPDA"/>
    <property type="match status" value="1"/>
</dbReference>
<dbReference type="PROSITE" id="PS50885">
    <property type="entry name" value="HAMP"/>
    <property type="match status" value="1"/>
</dbReference>
<evidence type="ECO:0000256" key="2">
    <source>
        <dbReference type="ARBA" id="ARBA00022475"/>
    </source>
</evidence>
<dbReference type="Pfam" id="PF02518">
    <property type="entry name" value="HATPase_c"/>
    <property type="match status" value="1"/>
</dbReference>
<accession>A0A7Z2VMW4</accession>
<dbReference type="SUPFAM" id="SSF158472">
    <property type="entry name" value="HAMP domain-like"/>
    <property type="match status" value="1"/>
</dbReference>
<dbReference type="Gene3D" id="1.10.8.500">
    <property type="entry name" value="HAMP domain in histidine kinase"/>
    <property type="match status" value="1"/>
</dbReference>
<evidence type="ECO:0000256" key="5">
    <source>
        <dbReference type="ARBA" id="ARBA00022692"/>
    </source>
</evidence>
<dbReference type="SMART" id="SM00304">
    <property type="entry name" value="HAMP"/>
    <property type="match status" value="1"/>
</dbReference>
<keyword evidence="3" id="KW-0597">Phosphoprotein</keyword>
<dbReference type="Pfam" id="PF00672">
    <property type="entry name" value="HAMP"/>
    <property type="match status" value="1"/>
</dbReference>
<keyword evidence="5 9" id="KW-0812">Transmembrane</keyword>
<dbReference type="SUPFAM" id="SSF55874">
    <property type="entry name" value="ATPase domain of HSP90 chaperone/DNA topoisomerase II/histidine kinase"/>
    <property type="match status" value="1"/>
</dbReference>
<keyword evidence="6 11" id="KW-0418">Kinase</keyword>
<evidence type="ECO:0000313" key="11">
    <source>
        <dbReference type="EMBL" id="QJD86193.1"/>
    </source>
</evidence>
<dbReference type="KEGG" id="cheb:HH215_25440"/>
<dbReference type="Pfam" id="PF02743">
    <property type="entry name" value="dCache_1"/>
    <property type="match status" value="1"/>
</dbReference>
<keyword evidence="2" id="KW-1003">Cell membrane</keyword>
<comment type="subcellular location">
    <subcellularLocation>
        <location evidence="1">Cell membrane</location>
        <topology evidence="1">Multi-pass membrane protein</topology>
    </subcellularLocation>
</comment>
<protein>
    <submittedName>
        <fullName evidence="11">Histidine kinase</fullName>
    </submittedName>
</protein>
<evidence type="ECO:0000256" key="8">
    <source>
        <dbReference type="ARBA" id="ARBA00023136"/>
    </source>
</evidence>
<feature type="transmembrane region" description="Helical" evidence="9">
    <location>
        <begin position="294"/>
        <end position="315"/>
    </location>
</feature>
<dbReference type="RefSeq" id="WP_169282445.1">
    <property type="nucleotide sequence ID" value="NZ_CP051680.1"/>
</dbReference>
<dbReference type="Gene3D" id="3.30.450.20">
    <property type="entry name" value="PAS domain"/>
    <property type="match status" value="1"/>
</dbReference>
<dbReference type="EMBL" id="CP051680">
    <property type="protein sequence ID" value="QJD86193.1"/>
    <property type="molecule type" value="Genomic_DNA"/>
</dbReference>
<evidence type="ECO:0000256" key="4">
    <source>
        <dbReference type="ARBA" id="ARBA00022679"/>
    </source>
</evidence>